<sequence length="132" mass="15163">MARPPRSPRTGATPARKKTWQNMLIAAITLSVVFTWVWSALLEAILMGCPVYPTAYCRQWRPLMVLLFWIFTGFMGASLLFLITTLILRCTPWYKGSRVYVKDIEESPEEVETIVVDTTINENKYSNDVAKR</sequence>
<keyword evidence="1" id="KW-0472">Membrane</keyword>
<name>A0A6H0Y353_9PEZI</name>
<protein>
    <submittedName>
        <fullName evidence="2">Uncharacterized protein</fullName>
    </submittedName>
</protein>
<evidence type="ECO:0000313" key="3">
    <source>
        <dbReference type="Proteomes" id="UP000503462"/>
    </source>
</evidence>
<dbReference type="AlphaFoldDB" id="A0A6H0Y353"/>
<dbReference type="EMBL" id="CP051142">
    <property type="protein sequence ID" value="QIX01278.1"/>
    <property type="molecule type" value="Genomic_DNA"/>
</dbReference>
<keyword evidence="3" id="KW-1185">Reference proteome</keyword>
<keyword evidence="1" id="KW-1133">Transmembrane helix</keyword>
<organism evidence="2 3">
    <name type="scientific">Peltaster fructicola</name>
    <dbReference type="NCBI Taxonomy" id="286661"/>
    <lineage>
        <taxon>Eukaryota</taxon>
        <taxon>Fungi</taxon>
        <taxon>Dikarya</taxon>
        <taxon>Ascomycota</taxon>
        <taxon>Pezizomycotina</taxon>
        <taxon>Dothideomycetes</taxon>
        <taxon>Dothideomycetes incertae sedis</taxon>
        <taxon>Peltaster</taxon>
    </lineage>
</organism>
<accession>A0A6H0Y353</accession>
<feature type="transmembrane region" description="Helical" evidence="1">
    <location>
        <begin position="24"/>
        <end position="46"/>
    </location>
</feature>
<proteinExistence type="predicted"/>
<reference evidence="2 3" key="1">
    <citation type="journal article" date="2016" name="Sci. Rep.">
        <title>Peltaster fructicola genome reveals evolution from an invasive phytopathogen to an ectophytic parasite.</title>
        <authorList>
            <person name="Xu C."/>
            <person name="Chen H."/>
            <person name="Gleason M.L."/>
            <person name="Xu J.R."/>
            <person name="Liu H."/>
            <person name="Zhang R."/>
            <person name="Sun G."/>
        </authorList>
    </citation>
    <scope>NUCLEOTIDE SEQUENCE [LARGE SCALE GENOMIC DNA]</scope>
    <source>
        <strain evidence="2 3">LNHT1506</strain>
    </source>
</reference>
<evidence type="ECO:0000313" key="2">
    <source>
        <dbReference type="EMBL" id="QIX01278.1"/>
    </source>
</evidence>
<dbReference type="Proteomes" id="UP000503462">
    <property type="component" value="Chromosome 4"/>
</dbReference>
<gene>
    <name evidence="2" type="ORF">AMS68_006795</name>
</gene>
<feature type="transmembrane region" description="Helical" evidence="1">
    <location>
        <begin position="66"/>
        <end position="88"/>
    </location>
</feature>
<keyword evidence="1" id="KW-0812">Transmembrane</keyword>
<evidence type="ECO:0000256" key="1">
    <source>
        <dbReference type="SAM" id="Phobius"/>
    </source>
</evidence>